<dbReference type="InterPro" id="IPR006683">
    <property type="entry name" value="Thioestr_dom"/>
</dbReference>
<sequence>MTLSNYNVPSSQSYTIQTRLVIPPDTNHIDTIFGGQVLSFIDEIAAITAMRHSNSVVVTASIDSVNFVGSAKVGDILILQAFVASTGRTSMEVYVEVFSENLLKKEKKLTTTSILTMVAVDEDGKPCPVPGVIPETLMQQRLLETAPIRREQRKIQRENNQVN</sequence>
<accession>A0ABW2NTT6</accession>
<evidence type="ECO:0000256" key="2">
    <source>
        <dbReference type="ARBA" id="ARBA00022801"/>
    </source>
</evidence>
<dbReference type="Pfam" id="PF03061">
    <property type="entry name" value="4HBT"/>
    <property type="match status" value="1"/>
</dbReference>
<dbReference type="PANTHER" id="PTHR11049:SF24">
    <property type="entry name" value="CYTOSOLIC ACYL COENZYME A THIOESTER HYDROLASE"/>
    <property type="match status" value="1"/>
</dbReference>
<keyword evidence="6" id="KW-1185">Reference proteome</keyword>
<dbReference type="CDD" id="cd03442">
    <property type="entry name" value="BFIT_BACH"/>
    <property type="match status" value="1"/>
</dbReference>
<feature type="domain" description="HotDog ACOT-type" evidence="4">
    <location>
        <begin position="11"/>
        <end position="123"/>
    </location>
</feature>
<reference evidence="6" key="1">
    <citation type="journal article" date="2019" name="Int. J. Syst. Evol. Microbiol.">
        <title>The Global Catalogue of Microorganisms (GCM) 10K type strain sequencing project: providing services to taxonomists for standard genome sequencing and annotation.</title>
        <authorList>
            <consortium name="The Broad Institute Genomics Platform"/>
            <consortium name="The Broad Institute Genome Sequencing Center for Infectious Disease"/>
            <person name="Wu L."/>
            <person name="Ma J."/>
        </authorList>
    </citation>
    <scope>NUCLEOTIDE SEQUENCE [LARGE SCALE GENOMIC DNA]</scope>
    <source>
        <strain evidence="6">NBRC 106396</strain>
    </source>
</reference>
<dbReference type="EC" id="3.1.2.20" evidence="5"/>
<evidence type="ECO:0000259" key="4">
    <source>
        <dbReference type="PROSITE" id="PS51770"/>
    </source>
</evidence>
<evidence type="ECO:0000256" key="1">
    <source>
        <dbReference type="ARBA" id="ARBA00010458"/>
    </source>
</evidence>
<evidence type="ECO:0000256" key="3">
    <source>
        <dbReference type="PROSITE-ProRule" id="PRU01106"/>
    </source>
</evidence>
<protein>
    <submittedName>
        <fullName evidence="5">Acyl-CoA thioesterase</fullName>
        <ecNumber evidence="5">3.1.2.20</ecNumber>
    </submittedName>
</protein>
<comment type="similarity">
    <text evidence="1">Belongs to the acyl coenzyme A hydrolase family.</text>
</comment>
<dbReference type="InterPro" id="IPR040170">
    <property type="entry name" value="Cytosol_ACT"/>
</dbReference>
<dbReference type="InterPro" id="IPR033120">
    <property type="entry name" value="HOTDOG_ACOT"/>
</dbReference>
<dbReference type="GO" id="GO:0047617">
    <property type="term" value="F:fatty acyl-CoA hydrolase activity"/>
    <property type="evidence" value="ECO:0007669"/>
    <property type="project" value="UniProtKB-EC"/>
</dbReference>
<dbReference type="PANTHER" id="PTHR11049">
    <property type="entry name" value="ACYL COENZYME A THIOESTER HYDROLASE"/>
    <property type="match status" value="1"/>
</dbReference>
<dbReference type="PROSITE" id="PS51770">
    <property type="entry name" value="HOTDOG_ACOT"/>
    <property type="match status" value="1"/>
</dbReference>
<gene>
    <name evidence="5" type="ORF">ACFQPF_07185</name>
</gene>
<dbReference type="SUPFAM" id="SSF54637">
    <property type="entry name" value="Thioesterase/thiol ester dehydrase-isomerase"/>
    <property type="match status" value="1"/>
</dbReference>
<evidence type="ECO:0000313" key="5">
    <source>
        <dbReference type="EMBL" id="MFC7371454.1"/>
    </source>
</evidence>
<evidence type="ECO:0000313" key="6">
    <source>
        <dbReference type="Proteomes" id="UP001596549"/>
    </source>
</evidence>
<comment type="caution">
    <text evidence="5">The sequence shown here is derived from an EMBL/GenBank/DDBJ whole genome shotgun (WGS) entry which is preliminary data.</text>
</comment>
<proteinExistence type="inferred from homology"/>
<dbReference type="RefSeq" id="WP_379748036.1">
    <property type="nucleotide sequence ID" value="NZ_JBHTCP010000013.1"/>
</dbReference>
<keyword evidence="2 3" id="KW-0378">Hydrolase</keyword>
<name>A0ABW2NTT6_9BACL</name>
<organism evidence="5 6">
    <name type="scientific">Fictibacillus iocasae</name>
    <dbReference type="NCBI Taxonomy" id="2715437"/>
    <lineage>
        <taxon>Bacteria</taxon>
        <taxon>Bacillati</taxon>
        <taxon>Bacillota</taxon>
        <taxon>Bacilli</taxon>
        <taxon>Bacillales</taxon>
        <taxon>Fictibacillaceae</taxon>
        <taxon>Fictibacillus</taxon>
    </lineage>
</organism>
<dbReference type="EMBL" id="JBHTCP010000013">
    <property type="protein sequence ID" value="MFC7371454.1"/>
    <property type="molecule type" value="Genomic_DNA"/>
</dbReference>
<dbReference type="Gene3D" id="3.10.129.10">
    <property type="entry name" value="Hotdog Thioesterase"/>
    <property type="match status" value="1"/>
</dbReference>
<dbReference type="InterPro" id="IPR029069">
    <property type="entry name" value="HotDog_dom_sf"/>
</dbReference>
<dbReference type="Proteomes" id="UP001596549">
    <property type="component" value="Unassembled WGS sequence"/>
</dbReference>